<evidence type="ECO:0000256" key="3">
    <source>
        <dbReference type="ARBA" id="ARBA00015004"/>
    </source>
</evidence>
<dbReference type="SMART" id="SM01052">
    <property type="entry name" value="CAP_GLY"/>
    <property type="match status" value="1"/>
</dbReference>
<dbReference type="SUPFAM" id="SSF74924">
    <property type="entry name" value="Cap-Gly domain"/>
    <property type="match status" value="1"/>
</dbReference>
<keyword evidence="6" id="KW-0433">Leucine-rich repeat</keyword>
<dbReference type="Gene3D" id="3.80.10.10">
    <property type="entry name" value="Ribonuclease Inhibitor"/>
    <property type="match status" value="2"/>
</dbReference>
<dbReference type="Ensembl" id="ENSTGET00000020048.1">
    <property type="protein sequence ID" value="ENSTGEP00000016771.1"/>
    <property type="gene ID" value="ENSTGEG00000013518.1"/>
</dbReference>
<comment type="similarity">
    <text evidence="2">Belongs to the TBCE family.</text>
</comment>
<dbReference type="InterPro" id="IPR044079">
    <property type="entry name" value="Ubl_TBCE"/>
</dbReference>
<dbReference type="Gene3D" id="2.30.30.190">
    <property type="entry name" value="CAP Gly-rich-like domain"/>
    <property type="match status" value="1"/>
</dbReference>
<dbReference type="Gene3D" id="3.10.20.90">
    <property type="entry name" value="Phosphatidylinositol 3-kinase Catalytic Subunit, Chain A, domain 1"/>
    <property type="match status" value="1"/>
</dbReference>
<dbReference type="FunFam" id="3.10.20.90:FF:000173">
    <property type="entry name" value="Tubulin-specific chaperone E"/>
    <property type="match status" value="1"/>
</dbReference>
<dbReference type="FunFam" id="3.80.10.10:FF:000268">
    <property type="entry name" value="Tubulin-specific chaperone E"/>
    <property type="match status" value="1"/>
</dbReference>
<dbReference type="PANTHER" id="PTHR18849">
    <property type="entry name" value="LEUCINE RICH REPEAT PROTEIN"/>
    <property type="match status" value="1"/>
</dbReference>
<dbReference type="SUPFAM" id="SSF52075">
    <property type="entry name" value="Outer arm dynein light chain 1"/>
    <property type="match status" value="1"/>
</dbReference>
<evidence type="ECO:0000256" key="6">
    <source>
        <dbReference type="ARBA" id="ARBA00022614"/>
    </source>
</evidence>
<keyword evidence="4" id="KW-0963">Cytoplasm</keyword>
<evidence type="ECO:0000256" key="2">
    <source>
        <dbReference type="ARBA" id="ARBA00006286"/>
    </source>
</evidence>
<dbReference type="CDD" id="cd17044">
    <property type="entry name" value="Ubl_TBCE"/>
    <property type="match status" value="1"/>
</dbReference>
<dbReference type="PROSITE" id="PS00845">
    <property type="entry name" value="CAP_GLY_1"/>
    <property type="match status" value="1"/>
</dbReference>
<evidence type="ECO:0000313" key="16">
    <source>
        <dbReference type="Proteomes" id="UP000694411"/>
    </source>
</evidence>
<reference evidence="15" key="1">
    <citation type="submission" date="2018-05" db="EMBL/GenBank/DDBJ databases">
        <title>Whole genome of Theropithecus gelada.</title>
        <authorList>
            <person name="Chiou K.L."/>
            <person name="Snyder-Mackler N."/>
        </authorList>
    </citation>
    <scope>NUCLEOTIDE SEQUENCE [LARGE SCALE GENOMIC DNA]</scope>
</reference>
<gene>
    <name evidence="15" type="primary">TBCE</name>
</gene>
<comment type="function">
    <text evidence="12">Tubulin-folding protein; involved in the second step of the tubulin folding pathway and in the regulation of tubulin heterodimer dissociation. Required for correct organization of microtubule cytoskeleton and mitotic splindle, and maintenance of the neuronal microtubule network.</text>
</comment>
<dbReference type="AlphaFoldDB" id="A0A8D2K1K7"/>
<evidence type="ECO:0000256" key="10">
    <source>
        <dbReference type="ARBA" id="ARBA00023212"/>
    </source>
</evidence>
<evidence type="ECO:0000313" key="15">
    <source>
        <dbReference type="Ensembl" id="ENSTGEP00000016771.1"/>
    </source>
</evidence>
<comment type="subunit">
    <text evidence="13">Supercomplex made of cofactors A to E. Cofactors A and D function by capturing and stabilizing tubulin in a quasi-native conformation. Cofactor E binds to the cofactor D-tubulin complex; interaction with cofactor C then causes the release of tubulin polypeptides that are committed to the native state. Cofactors B and E can form a heterodimer which binds to alpha-tubulin and enhances their ability to dissociate tubulin heterodimers. Interacts with TBCD.</text>
</comment>
<proteinExistence type="inferred from homology"/>
<accession>A0A8D2K1K7</accession>
<keyword evidence="8" id="KW-0007">Acetylation</keyword>
<evidence type="ECO:0000256" key="7">
    <source>
        <dbReference type="ARBA" id="ARBA00022737"/>
    </source>
</evidence>
<protein>
    <recommendedName>
        <fullName evidence="3">Tubulin-specific chaperone E</fullName>
    </recommendedName>
    <alternativeName>
        <fullName evidence="11">Tubulin-folding cofactor E</fullName>
    </alternativeName>
</protein>
<name>A0A8D2K1K7_THEGE</name>
<keyword evidence="9" id="KW-0143">Chaperone</keyword>
<feature type="domain" description="CAP-Gly" evidence="14">
    <location>
        <begin position="27"/>
        <end position="71"/>
    </location>
</feature>
<comment type="subcellular location">
    <subcellularLocation>
        <location evidence="1">Cytoplasm</location>
        <location evidence="1">Cytoskeleton</location>
    </subcellularLocation>
</comment>
<evidence type="ECO:0000256" key="11">
    <source>
        <dbReference type="ARBA" id="ARBA00030180"/>
    </source>
</evidence>
<evidence type="ECO:0000256" key="13">
    <source>
        <dbReference type="ARBA" id="ARBA00046578"/>
    </source>
</evidence>
<organism evidence="15 16">
    <name type="scientific">Theropithecus gelada</name>
    <name type="common">Gelada baboon</name>
    <dbReference type="NCBI Taxonomy" id="9565"/>
    <lineage>
        <taxon>Eukaryota</taxon>
        <taxon>Metazoa</taxon>
        <taxon>Chordata</taxon>
        <taxon>Craniata</taxon>
        <taxon>Vertebrata</taxon>
        <taxon>Euteleostomi</taxon>
        <taxon>Mammalia</taxon>
        <taxon>Eutheria</taxon>
        <taxon>Euarchontoglires</taxon>
        <taxon>Primates</taxon>
        <taxon>Haplorrhini</taxon>
        <taxon>Catarrhini</taxon>
        <taxon>Cercopithecidae</taxon>
        <taxon>Cercopithecinae</taxon>
        <taxon>Theropithecus</taxon>
    </lineage>
</organism>
<dbReference type="Pfam" id="PF01302">
    <property type="entry name" value="CAP_GLY"/>
    <property type="match status" value="1"/>
</dbReference>
<evidence type="ECO:0000256" key="1">
    <source>
        <dbReference type="ARBA" id="ARBA00004245"/>
    </source>
</evidence>
<dbReference type="GO" id="GO:0000226">
    <property type="term" value="P:microtubule cytoskeleton organization"/>
    <property type="evidence" value="ECO:0007669"/>
    <property type="project" value="UniProtKB-ARBA"/>
</dbReference>
<evidence type="ECO:0000256" key="4">
    <source>
        <dbReference type="ARBA" id="ARBA00022490"/>
    </source>
</evidence>
<evidence type="ECO:0000256" key="5">
    <source>
        <dbReference type="ARBA" id="ARBA00022553"/>
    </source>
</evidence>
<keyword evidence="7" id="KW-0677">Repeat</keyword>
<keyword evidence="10" id="KW-0206">Cytoskeleton</keyword>
<dbReference type="PANTHER" id="PTHR18849:SF0">
    <property type="entry name" value="CILIA- AND FLAGELLA-ASSOCIATED PROTEIN 410-RELATED"/>
    <property type="match status" value="1"/>
</dbReference>
<dbReference type="InterPro" id="IPR032675">
    <property type="entry name" value="LRR_dom_sf"/>
</dbReference>
<dbReference type="Proteomes" id="UP000694411">
    <property type="component" value="Chromosome 1"/>
</dbReference>
<dbReference type="InterPro" id="IPR036859">
    <property type="entry name" value="CAP-Gly_dom_sf"/>
</dbReference>
<sequence length="464" mass="52722">MSDTLTPDVIGRRVEVNGEHATVRFAGVVPPVAGPWLGVEWDNPERGKHDGSHEGTVYFKCRHPTGGSFIRPNKVNFGTDFLTAIKNRYVLEDGPEEDRKEQIVTLGNKPVETVGFDSLMKQQSENKLKFPSGSALTGTFSALKVLVLNQTGITWAEVLWCAAWCPGLEELYLESNNIVISERPTDVLQTVKLLDLSSNQLIDENQLYLIAHLPRLEQLILSDVGISSIHFPDAGIGCKTSMFPSLQYLVVNDNQISQWSFFNELDKLPSLRALSCLRNPLTKEDKEANMTRQLIIASIGQLKTLNKCEILPKERRTAELDYRKAFGNEWKQAGGHQDPDKNRLSEEFLRAHPRYQFLCLKYGAPEDWELKTQQPFMLKNQLLTLKIKYPDQLDQKVLEKQLPGSMTIQKVKGWLSRLLKVPVSDLLLSYESPKEPGIEIKLENDLQSLRFYSVENEDCLLVRW</sequence>
<evidence type="ECO:0000259" key="14">
    <source>
        <dbReference type="PROSITE" id="PS50245"/>
    </source>
</evidence>
<dbReference type="InterPro" id="IPR000938">
    <property type="entry name" value="CAP-Gly_domain"/>
</dbReference>
<keyword evidence="16" id="KW-1185">Reference proteome</keyword>
<dbReference type="PROSITE" id="PS50245">
    <property type="entry name" value="CAP_GLY_2"/>
    <property type="match status" value="1"/>
</dbReference>
<dbReference type="FunFam" id="2.30.30.190:FF:000008">
    <property type="entry name" value="Tubulin-specific chaperone E"/>
    <property type="match status" value="1"/>
</dbReference>
<dbReference type="InterPro" id="IPR029071">
    <property type="entry name" value="Ubiquitin-like_domsf"/>
</dbReference>
<reference evidence="15" key="3">
    <citation type="submission" date="2025-09" db="UniProtKB">
        <authorList>
            <consortium name="Ensembl"/>
        </authorList>
    </citation>
    <scope>IDENTIFICATION</scope>
</reference>
<evidence type="ECO:0000256" key="9">
    <source>
        <dbReference type="ARBA" id="ARBA00023186"/>
    </source>
</evidence>
<dbReference type="GO" id="GO:0005856">
    <property type="term" value="C:cytoskeleton"/>
    <property type="evidence" value="ECO:0007669"/>
    <property type="project" value="UniProtKB-SubCell"/>
</dbReference>
<dbReference type="SUPFAM" id="SSF54236">
    <property type="entry name" value="Ubiquitin-like"/>
    <property type="match status" value="1"/>
</dbReference>
<keyword evidence="5" id="KW-0597">Phosphoprotein</keyword>
<reference evidence="15" key="2">
    <citation type="submission" date="2025-08" db="UniProtKB">
        <authorList>
            <consortium name="Ensembl"/>
        </authorList>
    </citation>
    <scope>IDENTIFICATION</scope>
</reference>
<dbReference type="GO" id="GO:0006457">
    <property type="term" value="P:protein folding"/>
    <property type="evidence" value="ECO:0007669"/>
    <property type="project" value="UniProtKB-ARBA"/>
</dbReference>
<dbReference type="Pfam" id="PF14580">
    <property type="entry name" value="LRR_9"/>
    <property type="match status" value="1"/>
</dbReference>
<evidence type="ECO:0000256" key="8">
    <source>
        <dbReference type="ARBA" id="ARBA00022990"/>
    </source>
</evidence>
<evidence type="ECO:0000256" key="12">
    <source>
        <dbReference type="ARBA" id="ARBA00045331"/>
    </source>
</evidence>